<dbReference type="AlphaFoldDB" id="A0AAD5NF53"/>
<proteinExistence type="predicted"/>
<keyword evidence="3" id="KW-1185">Reference proteome</keyword>
<gene>
    <name evidence="2" type="ORF">LWI28_020511</name>
</gene>
<organism evidence="2 3">
    <name type="scientific">Acer negundo</name>
    <name type="common">Box elder</name>
    <dbReference type="NCBI Taxonomy" id="4023"/>
    <lineage>
        <taxon>Eukaryota</taxon>
        <taxon>Viridiplantae</taxon>
        <taxon>Streptophyta</taxon>
        <taxon>Embryophyta</taxon>
        <taxon>Tracheophyta</taxon>
        <taxon>Spermatophyta</taxon>
        <taxon>Magnoliopsida</taxon>
        <taxon>eudicotyledons</taxon>
        <taxon>Gunneridae</taxon>
        <taxon>Pentapetalae</taxon>
        <taxon>rosids</taxon>
        <taxon>malvids</taxon>
        <taxon>Sapindales</taxon>
        <taxon>Sapindaceae</taxon>
        <taxon>Hippocastanoideae</taxon>
        <taxon>Acereae</taxon>
        <taxon>Acer</taxon>
    </lineage>
</organism>
<reference evidence="2" key="1">
    <citation type="journal article" date="2022" name="Plant J.">
        <title>Strategies of tolerance reflected in two North American maple genomes.</title>
        <authorList>
            <person name="McEvoy S.L."/>
            <person name="Sezen U.U."/>
            <person name="Trouern-Trend A."/>
            <person name="McMahon S.M."/>
            <person name="Schaberg P.G."/>
            <person name="Yang J."/>
            <person name="Wegrzyn J.L."/>
            <person name="Swenson N.G."/>
        </authorList>
    </citation>
    <scope>NUCLEOTIDE SEQUENCE</scope>
    <source>
        <strain evidence="2">91603</strain>
    </source>
</reference>
<dbReference type="Proteomes" id="UP001064489">
    <property type="component" value="Chromosome 11"/>
</dbReference>
<reference evidence="2" key="2">
    <citation type="submission" date="2023-02" db="EMBL/GenBank/DDBJ databases">
        <authorList>
            <person name="Swenson N.G."/>
            <person name="Wegrzyn J.L."/>
            <person name="Mcevoy S.L."/>
        </authorList>
    </citation>
    <scope>NUCLEOTIDE SEQUENCE</scope>
    <source>
        <strain evidence="2">91603</strain>
        <tissue evidence="2">Leaf</tissue>
    </source>
</reference>
<dbReference type="EMBL" id="JAJSOW010000108">
    <property type="protein sequence ID" value="KAI9154066.1"/>
    <property type="molecule type" value="Genomic_DNA"/>
</dbReference>
<sequence length="193" mass="20958">MVWIEEEMIDKFRLDKGRILVLVPPNKTIPTEVQVKIGKNSFPLSLEVPSIPVSRKWLSSTLGLKSGSNLSTTSEFEAGGFSKESGESEWGLVERSGGPKQFSQNSSEDTSSDGEEPAGRGFLKLKVGECFKSFWPSDPLDHGVLKFGPVELGVNLNNHLGTVLEEGLINNELEEGVSTSLSEVSEQNFSEGG</sequence>
<feature type="region of interest" description="Disordered" evidence="1">
    <location>
        <begin position="74"/>
        <end position="119"/>
    </location>
</feature>
<comment type="caution">
    <text evidence="2">The sequence shown here is derived from an EMBL/GenBank/DDBJ whole genome shotgun (WGS) entry which is preliminary data.</text>
</comment>
<accession>A0AAD5NF53</accession>
<evidence type="ECO:0000313" key="3">
    <source>
        <dbReference type="Proteomes" id="UP001064489"/>
    </source>
</evidence>
<evidence type="ECO:0000256" key="1">
    <source>
        <dbReference type="SAM" id="MobiDB-lite"/>
    </source>
</evidence>
<name>A0AAD5NF53_ACENE</name>
<protein>
    <submittedName>
        <fullName evidence="2">Uncharacterized protein</fullName>
    </submittedName>
</protein>
<evidence type="ECO:0000313" key="2">
    <source>
        <dbReference type="EMBL" id="KAI9154066.1"/>
    </source>
</evidence>